<dbReference type="GO" id="GO:0000976">
    <property type="term" value="F:transcription cis-regulatory region binding"/>
    <property type="evidence" value="ECO:0007669"/>
    <property type="project" value="TreeGrafter"/>
</dbReference>
<sequence>MRKVQLVLRREEPPRRPNNIVVRPVMNVRYCECQKNQAVGVGGHAVDGCMEFMPSGAEGTDAALACAACGCHKNFHRRVVQNAPCTMKKVLLVWGRDEHPRDSNNSSLQTVTNVRYGECRKNQALSVGGHAVDGCREFVANGAEGTTAALTCATCGCHRSFHKRCTMKKVLLVWGREEHPRNSNNSSVRTVTNVRYGECRKNQALSVGGHAVDGCREFVANGAEGTTAALTCATCGCHRSFHERVEHTQRKVDRDN</sequence>
<dbReference type="PROSITE" id="PS51523">
    <property type="entry name" value="ZF_HD_DIMER"/>
    <property type="match status" value="3"/>
</dbReference>
<dbReference type="GO" id="GO:0005634">
    <property type="term" value="C:nucleus"/>
    <property type="evidence" value="ECO:0007669"/>
    <property type="project" value="TreeGrafter"/>
</dbReference>
<dbReference type="GO" id="GO:0005737">
    <property type="term" value="C:cytoplasm"/>
    <property type="evidence" value="ECO:0007669"/>
    <property type="project" value="UniProtKB-SubCell"/>
</dbReference>
<dbReference type="GO" id="GO:0050793">
    <property type="term" value="P:regulation of developmental process"/>
    <property type="evidence" value="ECO:0007669"/>
    <property type="project" value="TreeGrafter"/>
</dbReference>
<dbReference type="EMBL" id="QJKJ01011355">
    <property type="protein sequence ID" value="RDX71377.1"/>
    <property type="molecule type" value="Genomic_DNA"/>
</dbReference>
<keyword evidence="2" id="KW-0963">Cytoplasm</keyword>
<proteinExistence type="predicted"/>
<evidence type="ECO:0000256" key="1">
    <source>
        <dbReference type="ARBA" id="ARBA00004496"/>
    </source>
</evidence>
<evidence type="ECO:0000256" key="4">
    <source>
        <dbReference type="ARBA" id="ARBA00022771"/>
    </source>
</evidence>
<organism evidence="7 8">
    <name type="scientific">Mucuna pruriens</name>
    <name type="common">Velvet bean</name>
    <name type="synonym">Dolichos pruriens</name>
    <dbReference type="NCBI Taxonomy" id="157652"/>
    <lineage>
        <taxon>Eukaryota</taxon>
        <taxon>Viridiplantae</taxon>
        <taxon>Streptophyta</taxon>
        <taxon>Embryophyta</taxon>
        <taxon>Tracheophyta</taxon>
        <taxon>Spermatophyta</taxon>
        <taxon>Magnoliopsida</taxon>
        <taxon>eudicotyledons</taxon>
        <taxon>Gunneridae</taxon>
        <taxon>Pentapetalae</taxon>
        <taxon>rosids</taxon>
        <taxon>fabids</taxon>
        <taxon>Fabales</taxon>
        <taxon>Fabaceae</taxon>
        <taxon>Papilionoideae</taxon>
        <taxon>50 kb inversion clade</taxon>
        <taxon>NPAAA clade</taxon>
        <taxon>indigoferoid/millettioid clade</taxon>
        <taxon>Phaseoleae</taxon>
        <taxon>Mucuna</taxon>
    </lineage>
</organism>
<accession>A0A371EZ92</accession>
<feature type="domain" description="ZF-HD dimerization-type" evidence="6">
    <location>
        <begin position="30"/>
        <end position="79"/>
    </location>
</feature>
<comment type="caution">
    <text evidence="7">The sequence shown here is derived from an EMBL/GenBank/DDBJ whole genome shotgun (WGS) entry which is preliminary data.</text>
</comment>
<dbReference type="PANTHER" id="PTHR31948">
    <property type="entry name" value="ZINC-FINGER HOMEODOMAIN PROTEIN 2"/>
    <property type="match status" value="1"/>
</dbReference>
<keyword evidence="4" id="KW-0863">Zinc-finger</keyword>
<keyword evidence="8" id="KW-1185">Reference proteome</keyword>
<evidence type="ECO:0000256" key="2">
    <source>
        <dbReference type="ARBA" id="ARBA00022490"/>
    </source>
</evidence>
<feature type="domain" description="ZF-HD dimerization-type" evidence="6">
    <location>
        <begin position="116"/>
        <end position="165"/>
    </location>
</feature>
<dbReference type="GO" id="GO:0003700">
    <property type="term" value="F:DNA-binding transcription factor activity"/>
    <property type="evidence" value="ECO:0007669"/>
    <property type="project" value="TreeGrafter"/>
</dbReference>
<evidence type="ECO:0000259" key="6">
    <source>
        <dbReference type="PROSITE" id="PS51523"/>
    </source>
</evidence>
<feature type="domain" description="ZF-HD dimerization-type" evidence="6">
    <location>
        <begin position="196"/>
        <end position="245"/>
    </location>
</feature>
<feature type="non-terminal residue" evidence="7">
    <location>
        <position position="256"/>
    </location>
</feature>
<keyword evidence="3" id="KW-0479">Metal-binding</keyword>
<dbReference type="NCBIfam" id="TIGR01566">
    <property type="entry name" value="ZF_HD_prot_N"/>
    <property type="match status" value="3"/>
</dbReference>
<dbReference type="Pfam" id="PF04770">
    <property type="entry name" value="ZF-HD_dimer"/>
    <property type="match status" value="3"/>
</dbReference>
<evidence type="ECO:0000256" key="5">
    <source>
        <dbReference type="ARBA" id="ARBA00022833"/>
    </source>
</evidence>
<dbReference type="PANTHER" id="PTHR31948:SF162">
    <property type="entry name" value="MINI ZINC FINGER PROTEIN 2"/>
    <property type="match status" value="1"/>
</dbReference>
<dbReference type="Proteomes" id="UP000257109">
    <property type="component" value="Unassembled WGS sequence"/>
</dbReference>
<dbReference type="STRING" id="157652.A0A371EZ92"/>
<evidence type="ECO:0000313" key="8">
    <source>
        <dbReference type="Proteomes" id="UP000257109"/>
    </source>
</evidence>
<comment type="subcellular location">
    <subcellularLocation>
        <location evidence="1">Cytoplasm</location>
    </subcellularLocation>
</comment>
<gene>
    <name evidence="7" type="primary">MIF2</name>
    <name evidence="7" type="ORF">CR513_49285</name>
</gene>
<evidence type="ECO:0000313" key="7">
    <source>
        <dbReference type="EMBL" id="RDX71377.1"/>
    </source>
</evidence>
<dbReference type="AlphaFoldDB" id="A0A371EZ92"/>
<dbReference type="InterPro" id="IPR006456">
    <property type="entry name" value="ZF_HD_homeobox_Cys/His_dimer"/>
</dbReference>
<keyword evidence="5" id="KW-0862">Zinc</keyword>
<dbReference type="GO" id="GO:0008270">
    <property type="term" value="F:zinc ion binding"/>
    <property type="evidence" value="ECO:0007669"/>
    <property type="project" value="UniProtKB-KW"/>
</dbReference>
<evidence type="ECO:0000256" key="3">
    <source>
        <dbReference type="ARBA" id="ARBA00022723"/>
    </source>
</evidence>
<protein>
    <submittedName>
        <fullName evidence="7">Mini zinc finger protein 2</fullName>
    </submittedName>
</protein>
<name>A0A371EZ92_MUCPR</name>
<reference evidence="7" key="1">
    <citation type="submission" date="2018-05" db="EMBL/GenBank/DDBJ databases">
        <title>Draft genome of Mucuna pruriens seed.</title>
        <authorList>
            <person name="Nnadi N.E."/>
            <person name="Vos R."/>
            <person name="Hasami M.H."/>
            <person name="Devisetty U.K."/>
            <person name="Aguiy J.C."/>
        </authorList>
    </citation>
    <scope>NUCLEOTIDE SEQUENCE [LARGE SCALE GENOMIC DNA]</scope>
    <source>
        <strain evidence="7">JCA_2017</strain>
    </source>
</reference>